<dbReference type="RefSeq" id="WP_266010353.1">
    <property type="nucleotide sequence ID" value="NZ_JAPFQP010000001.1"/>
</dbReference>
<dbReference type="Proteomes" id="UP001207116">
    <property type="component" value="Unassembled WGS sequence"/>
</dbReference>
<reference evidence="2" key="1">
    <citation type="submission" date="2022-11" db="EMBL/GenBank/DDBJ databases">
        <title>The characterization of three novel Bacteroidetes species and genomic analysis of their roles in tidal elemental geochemical cycles.</title>
        <authorList>
            <person name="Ma K.-J."/>
        </authorList>
    </citation>
    <scope>NUCLEOTIDE SEQUENCE</scope>
    <source>
        <strain evidence="2">M415</strain>
    </source>
</reference>
<dbReference type="Pfam" id="PF04402">
    <property type="entry name" value="SIMPL"/>
    <property type="match status" value="1"/>
</dbReference>
<comment type="caution">
    <text evidence="2">The sequence shown here is derived from an EMBL/GenBank/DDBJ whole genome shotgun (WGS) entry which is preliminary data.</text>
</comment>
<evidence type="ECO:0000256" key="1">
    <source>
        <dbReference type="SAM" id="SignalP"/>
    </source>
</evidence>
<name>A0AAE3MK38_9FLAO</name>
<organism evidence="2 3">
    <name type="scientific">Lentiprolixibacter aurantiacus</name>
    <dbReference type="NCBI Taxonomy" id="2993939"/>
    <lineage>
        <taxon>Bacteria</taxon>
        <taxon>Pseudomonadati</taxon>
        <taxon>Bacteroidota</taxon>
        <taxon>Flavobacteriia</taxon>
        <taxon>Flavobacteriales</taxon>
        <taxon>Flavobacteriaceae</taxon>
        <taxon>Lentiprolixibacter</taxon>
    </lineage>
</organism>
<protein>
    <submittedName>
        <fullName evidence="2">SIMPL domain-containing protein</fullName>
    </submittedName>
</protein>
<dbReference type="EMBL" id="JAPFQP010000001">
    <property type="protein sequence ID" value="MCX2718344.1"/>
    <property type="molecule type" value="Genomic_DNA"/>
</dbReference>
<gene>
    <name evidence="2" type="ORF">OO016_01900</name>
</gene>
<keyword evidence="3" id="KW-1185">Reference proteome</keyword>
<evidence type="ECO:0000313" key="3">
    <source>
        <dbReference type="Proteomes" id="UP001207116"/>
    </source>
</evidence>
<evidence type="ECO:0000313" key="2">
    <source>
        <dbReference type="EMBL" id="MCX2718344.1"/>
    </source>
</evidence>
<feature type="chain" id="PRO_5042245193" evidence="1">
    <location>
        <begin position="27"/>
        <end position="233"/>
    </location>
</feature>
<dbReference type="AlphaFoldDB" id="A0AAE3MK38"/>
<proteinExistence type="predicted"/>
<accession>A0AAE3MK38</accession>
<feature type="signal peptide" evidence="1">
    <location>
        <begin position="1"/>
        <end position="26"/>
    </location>
</feature>
<dbReference type="InterPro" id="IPR007497">
    <property type="entry name" value="SIMPL/DUF541"/>
</dbReference>
<sequence length="233" mass="26348">MKNYGFATRLFLFLGTSFLLCLPAVAQQKNFIDQPYLETTTTVDTLVVPDRIYLNIVLTEADTKGRTSVEELENRMAAKLKSLGIDLDTQLSLSDLGSDFKKYFLRKTDIQKEKAYTLVVYDGLSVGQVLKGMETVGISNISLQKTEYSQMESLKMALRIKALLKAKQQGSSLVKAIGQQLGKALHIQYFERNFTDSRRGLQEMVVMTKSEPMDVEFSKIRIETQLSVKFAME</sequence>
<dbReference type="Gene3D" id="3.30.110.170">
    <property type="entry name" value="Protein of unknown function (DUF541), domain 1"/>
    <property type="match status" value="1"/>
</dbReference>
<keyword evidence="1" id="KW-0732">Signal</keyword>